<accession>A0ABT8F3I8</accession>
<dbReference type="EMBL" id="JAUHJS010000002">
    <property type="protein sequence ID" value="MDN4164929.1"/>
    <property type="molecule type" value="Genomic_DNA"/>
</dbReference>
<comment type="caution">
    <text evidence="1">The sequence shown here is derived from an EMBL/GenBank/DDBJ whole genome shotgun (WGS) entry which is preliminary data.</text>
</comment>
<dbReference type="GO" id="GO:0016787">
    <property type="term" value="F:hydrolase activity"/>
    <property type="evidence" value="ECO:0007669"/>
    <property type="project" value="UniProtKB-KW"/>
</dbReference>
<name>A0ABT8F3I8_9BACT</name>
<organism evidence="1 2">
    <name type="scientific">Shiella aurantiaca</name>
    <dbReference type="NCBI Taxonomy" id="3058365"/>
    <lineage>
        <taxon>Bacteria</taxon>
        <taxon>Pseudomonadati</taxon>
        <taxon>Bacteroidota</taxon>
        <taxon>Cytophagia</taxon>
        <taxon>Cytophagales</taxon>
        <taxon>Shiellaceae</taxon>
        <taxon>Shiella</taxon>
    </lineage>
</organism>
<protein>
    <submittedName>
        <fullName evidence="1">Acyloxyacyl hydrolase</fullName>
    </submittedName>
</protein>
<dbReference type="RefSeq" id="WP_320003453.1">
    <property type="nucleotide sequence ID" value="NZ_JAUHJS010000002.1"/>
</dbReference>
<dbReference type="Proteomes" id="UP001168552">
    <property type="component" value="Unassembled WGS sequence"/>
</dbReference>
<dbReference type="Pfam" id="PF09411">
    <property type="entry name" value="PagL"/>
    <property type="match status" value="1"/>
</dbReference>
<evidence type="ECO:0000313" key="1">
    <source>
        <dbReference type="EMBL" id="MDN4164929.1"/>
    </source>
</evidence>
<sequence length="364" mass="41522">MTRVVRLFWTTIILLFISNIKADAQAIPQSRVGVQYYKGFILKHSPDIGHLITYHPDGVEVFYEKHLSGTEDWHAAYGYPWVGHSLSYFSLGNEVLGDILAASTYMSFPFWQNKGIQIRGEIGTGLGFATRPYDPETNNQNTILGSRFSVQMRGAINTQWQINPNWQARLNVGITHFSNGAIRLPNKGINLVSANIGLQKTIQYTEKPSPPTSSAHEKEWQYSFLLQLGRSQAQPMGRAVKPFITFQSYAGWRANAKSSWLIGGDYFINWAIKESLEQSFFLRGQTKPDFKRIGLTLGHELHLGDLSLLTQVGYYVYEKLPQKDILYQRYGLRYQWYQNISINMFLKTHAAKAEALEWGLGIRI</sequence>
<dbReference type="Gene3D" id="2.40.160.20">
    <property type="match status" value="1"/>
</dbReference>
<dbReference type="InterPro" id="IPR018550">
    <property type="entry name" value="Lipid-A_deacylase-rel"/>
</dbReference>
<proteinExistence type="predicted"/>
<gene>
    <name evidence="1" type="ORF">QWY31_05415</name>
</gene>
<keyword evidence="2" id="KW-1185">Reference proteome</keyword>
<keyword evidence="1" id="KW-0378">Hydrolase</keyword>
<evidence type="ECO:0000313" key="2">
    <source>
        <dbReference type="Proteomes" id="UP001168552"/>
    </source>
</evidence>
<reference evidence="1" key="1">
    <citation type="submission" date="2023-06" db="EMBL/GenBank/DDBJ databases">
        <title>Cytophagales bacterium Strain LB-30, isolated from soil.</title>
        <authorList>
            <person name="Liu B."/>
        </authorList>
    </citation>
    <scope>NUCLEOTIDE SEQUENCE</scope>
    <source>
        <strain evidence="1">LB-30</strain>
    </source>
</reference>